<organism evidence="2 3">
    <name type="scientific">Romeriopsis navalis LEGE 11480</name>
    <dbReference type="NCBI Taxonomy" id="2777977"/>
    <lineage>
        <taxon>Bacteria</taxon>
        <taxon>Bacillati</taxon>
        <taxon>Cyanobacteriota</taxon>
        <taxon>Cyanophyceae</taxon>
        <taxon>Leptolyngbyales</taxon>
        <taxon>Leptolyngbyaceae</taxon>
        <taxon>Romeriopsis</taxon>
        <taxon>Romeriopsis navalis</taxon>
    </lineage>
</organism>
<keyword evidence="1" id="KW-0456">Lyase</keyword>
<evidence type="ECO:0000313" key="2">
    <source>
        <dbReference type="EMBL" id="MBE9030055.1"/>
    </source>
</evidence>
<proteinExistence type="inferred from homology"/>
<dbReference type="PANTHER" id="PTHR35201:SF4">
    <property type="entry name" value="BETA-PINACENE SYNTHASE-RELATED"/>
    <property type="match status" value="1"/>
</dbReference>
<dbReference type="InterPro" id="IPR008949">
    <property type="entry name" value="Isoprenoid_synthase_dom_sf"/>
</dbReference>
<evidence type="ECO:0000256" key="1">
    <source>
        <dbReference type="RuleBase" id="RU366034"/>
    </source>
</evidence>
<sequence>DLTVRTRHYAPAASWMQRFIISVQQYFEACRQEACNRQQAIPPNPDEFISLRQHAGAQTIVIALLEMMEGFVLPDAVLQHPRIEALSEITMNLMGWGNDVLSVDKELRAGDFHNLMLIFKHGYCLNHEDAYTWAIETHNLEMRRFLLFETNLPDFGADTNRDVQRFIRGLRALIRGSVDWTLIDAPVRYAEVNPQPSTLAAQDSLVHHAATGVALSAG</sequence>
<protein>
    <recommendedName>
        <fullName evidence="1">Terpene synthase</fullName>
        <ecNumber evidence="1">4.2.3.-</ecNumber>
    </recommendedName>
</protein>
<accession>A0A928VP41</accession>
<keyword evidence="3" id="KW-1185">Reference proteome</keyword>
<dbReference type="InterPro" id="IPR034686">
    <property type="entry name" value="Terpene_cyclase-like_2"/>
</dbReference>
<reference evidence="2" key="1">
    <citation type="submission" date="2020-10" db="EMBL/GenBank/DDBJ databases">
        <authorList>
            <person name="Castelo-Branco R."/>
            <person name="Eusebio N."/>
            <person name="Adriana R."/>
            <person name="Vieira A."/>
            <person name="Brugerolle De Fraissinette N."/>
            <person name="Rezende De Castro R."/>
            <person name="Schneider M.P."/>
            <person name="Vasconcelos V."/>
            <person name="Leao P.N."/>
        </authorList>
    </citation>
    <scope>NUCLEOTIDE SEQUENCE</scope>
    <source>
        <strain evidence="2">LEGE 11480</strain>
    </source>
</reference>
<comment type="cofactor">
    <cofactor evidence="1">
        <name>Mg(2+)</name>
        <dbReference type="ChEBI" id="CHEBI:18420"/>
    </cofactor>
</comment>
<dbReference type="AlphaFoldDB" id="A0A928VP41"/>
<dbReference type="Proteomes" id="UP000625316">
    <property type="component" value="Unassembled WGS sequence"/>
</dbReference>
<dbReference type="PANTHER" id="PTHR35201">
    <property type="entry name" value="TERPENE SYNTHASE"/>
    <property type="match status" value="1"/>
</dbReference>
<dbReference type="Pfam" id="PF19086">
    <property type="entry name" value="Terpene_syn_C_2"/>
    <property type="match status" value="1"/>
</dbReference>
<keyword evidence="1" id="KW-0460">Magnesium</keyword>
<comment type="caution">
    <text evidence="2">The sequence shown here is derived from an EMBL/GenBank/DDBJ whole genome shotgun (WGS) entry which is preliminary data.</text>
</comment>
<dbReference type="Gene3D" id="1.10.600.10">
    <property type="entry name" value="Farnesyl Diphosphate Synthase"/>
    <property type="match status" value="1"/>
</dbReference>
<dbReference type="GO" id="GO:0010333">
    <property type="term" value="F:terpene synthase activity"/>
    <property type="evidence" value="ECO:0007669"/>
    <property type="project" value="InterPro"/>
</dbReference>
<feature type="non-terminal residue" evidence="2">
    <location>
        <position position="1"/>
    </location>
</feature>
<dbReference type="SUPFAM" id="SSF48576">
    <property type="entry name" value="Terpenoid synthases"/>
    <property type="match status" value="1"/>
</dbReference>
<gene>
    <name evidence="2" type="ORF">IQ266_09980</name>
</gene>
<keyword evidence="1" id="KW-0479">Metal-binding</keyword>
<evidence type="ECO:0000313" key="3">
    <source>
        <dbReference type="Proteomes" id="UP000625316"/>
    </source>
</evidence>
<name>A0A928VP41_9CYAN</name>
<dbReference type="GO" id="GO:0046872">
    <property type="term" value="F:metal ion binding"/>
    <property type="evidence" value="ECO:0007669"/>
    <property type="project" value="UniProtKB-KW"/>
</dbReference>
<comment type="similarity">
    <text evidence="1">Belongs to the terpene synthase family.</text>
</comment>
<dbReference type="EMBL" id="JADEXQ010000028">
    <property type="protein sequence ID" value="MBE9030055.1"/>
    <property type="molecule type" value="Genomic_DNA"/>
</dbReference>
<dbReference type="EC" id="4.2.3.-" evidence="1"/>